<dbReference type="PANTHER" id="PTHR35399:SF4">
    <property type="entry name" value="MEMBRANE PROTEIN"/>
    <property type="match status" value="1"/>
</dbReference>
<dbReference type="Proteomes" id="UP000241074">
    <property type="component" value="Chromosome"/>
</dbReference>
<keyword evidence="2" id="KW-1185">Reference proteome</keyword>
<dbReference type="KEGG" id="xba:C7S18_07615"/>
<name>A0A2P1PQE4_9GAMM</name>
<dbReference type="RefSeq" id="WP_106890992.1">
    <property type="nucleotide sequence ID" value="NZ_CP027860.1"/>
</dbReference>
<dbReference type="InterPro" id="IPR008557">
    <property type="entry name" value="PhoX"/>
</dbReference>
<organism evidence="1 2">
    <name type="scientific">Ahniella affigens</name>
    <dbReference type="NCBI Taxonomy" id="2021234"/>
    <lineage>
        <taxon>Bacteria</taxon>
        <taxon>Pseudomonadati</taxon>
        <taxon>Pseudomonadota</taxon>
        <taxon>Gammaproteobacteria</taxon>
        <taxon>Lysobacterales</taxon>
        <taxon>Rhodanobacteraceae</taxon>
        <taxon>Ahniella</taxon>
    </lineage>
</organism>
<accession>A0A2P1PQE4</accession>
<dbReference type="Pfam" id="PF05787">
    <property type="entry name" value="PhoX"/>
    <property type="match status" value="2"/>
</dbReference>
<dbReference type="OrthoDB" id="9801383at2"/>
<reference evidence="1 2" key="2">
    <citation type="submission" date="2018-03" db="EMBL/GenBank/DDBJ databases">
        <authorList>
            <person name="Keele B.F."/>
        </authorList>
    </citation>
    <scope>NUCLEOTIDE SEQUENCE [LARGE SCALE GENOMIC DNA]</scope>
    <source>
        <strain evidence="1 2">D13</strain>
    </source>
</reference>
<protein>
    <submittedName>
        <fullName evidence="1">Phosphatase</fullName>
    </submittedName>
</protein>
<evidence type="ECO:0000313" key="2">
    <source>
        <dbReference type="Proteomes" id="UP000241074"/>
    </source>
</evidence>
<reference evidence="1 2" key="1">
    <citation type="submission" date="2018-03" db="EMBL/GenBank/DDBJ databases">
        <title>Ahniella affigens gen. nov., sp. nov., a gammaproteobacterium isolated from sandy soil near a stream.</title>
        <authorList>
            <person name="Ko Y."/>
            <person name="Kim J.-H."/>
        </authorList>
    </citation>
    <scope>NUCLEOTIDE SEQUENCE [LARGE SCALE GENOMIC DNA]</scope>
    <source>
        <strain evidence="1 2">D13</strain>
    </source>
</reference>
<dbReference type="PANTHER" id="PTHR35399">
    <property type="entry name" value="SLR8030 PROTEIN"/>
    <property type="match status" value="1"/>
</dbReference>
<gene>
    <name evidence="1" type="ORF">C7S18_07615</name>
</gene>
<dbReference type="SUPFAM" id="SSF63825">
    <property type="entry name" value="YWTD domain"/>
    <property type="match status" value="1"/>
</dbReference>
<proteinExistence type="predicted"/>
<sequence length="477" mass="51664">MSDWSRLNRRRFLSASSKIGLASLPLSSMLLSACSSGKSDVALKKQSGLDGYGPLQPTRDETTGLDLLRLPAGFRYRTFGWTGTPLQGGFFTPSAHDGMGVVRQLGRRVTLIRNHEVTHDRGAFGDPSQSYDPNGGGGCVAFEFDLDTAEVFAERCVLSGTAINCAGGVTPWGTWLSGEEVVFKGGNLIDAMAVKLGRTGWQRDHGFLFEAHPDRPGPAVPIPAAGMFKHEAAAVHVASGIVYLTEDNNPEAGLYRLIPNEPGNLLAGGTLQMLRAKERRDLRRGIAPGAQFSVDWVDIDDPTEGHSPGTYDGRGVFAQGFAKGGAQFTRGEGIVAHGDQLWFTCTNGGDFERGQIFMLDVNTSRLTLIFEARSQDQLDMPDNLIVSPQGGLVICEDNDLGRAQKLVGMNQDGQVFDFCESNVDLRGQNLPGIPAEDYRWEEWAGVCFSPDGQWMFANVYDPGFTVAITGPWKQGPL</sequence>
<dbReference type="EMBL" id="CP027860">
    <property type="protein sequence ID" value="AVP97067.1"/>
    <property type="molecule type" value="Genomic_DNA"/>
</dbReference>
<evidence type="ECO:0000313" key="1">
    <source>
        <dbReference type="EMBL" id="AVP97067.1"/>
    </source>
</evidence>
<dbReference type="AlphaFoldDB" id="A0A2P1PQE4"/>
<dbReference type="PROSITE" id="PS51257">
    <property type="entry name" value="PROKAR_LIPOPROTEIN"/>
    <property type="match status" value="1"/>
</dbReference>